<comment type="caution">
    <text evidence="2">The sequence shown here is derived from an EMBL/GenBank/DDBJ whole genome shotgun (WGS) entry which is preliminary data.</text>
</comment>
<accession>A0A0G1U3W5</accession>
<feature type="compositionally biased region" description="Polar residues" evidence="1">
    <location>
        <begin position="10"/>
        <end position="25"/>
    </location>
</feature>
<dbReference type="Proteomes" id="UP000034739">
    <property type="component" value="Unassembled WGS sequence"/>
</dbReference>
<gene>
    <name evidence="2" type="ORF">UY16_C0002G0006</name>
</gene>
<name>A0A0G1U3W5_9BACT</name>
<sequence>MNDLPDSASPAGTNNPTNTPIIQSGTGVGSISKEIEGGVGLSEAGLHDVSGQEMELPKEVAAVGVKVQPTTVTIPQPVAQMGVISAGTNVPAQPAPAVALPLTDDQIAVGLKASITSSIRWLAEWCVLRLKQLHKKIIKSP</sequence>
<feature type="region of interest" description="Disordered" evidence="1">
    <location>
        <begin position="1"/>
        <end position="27"/>
    </location>
</feature>
<evidence type="ECO:0000256" key="1">
    <source>
        <dbReference type="SAM" id="MobiDB-lite"/>
    </source>
</evidence>
<dbReference type="AlphaFoldDB" id="A0A0G1U3W5"/>
<protein>
    <submittedName>
        <fullName evidence="2">Uncharacterized protein</fullName>
    </submittedName>
</protein>
<dbReference type="EMBL" id="LCOY01000002">
    <property type="protein sequence ID" value="KKU88734.1"/>
    <property type="molecule type" value="Genomic_DNA"/>
</dbReference>
<evidence type="ECO:0000313" key="2">
    <source>
        <dbReference type="EMBL" id="KKU88734.1"/>
    </source>
</evidence>
<evidence type="ECO:0000313" key="3">
    <source>
        <dbReference type="Proteomes" id="UP000034739"/>
    </source>
</evidence>
<reference evidence="2 3" key="1">
    <citation type="journal article" date="2015" name="Nature">
        <title>rRNA introns, odd ribosomes, and small enigmatic genomes across a large radiation of phyla.</title>
        <authorList>
            <person name="Brown C.T."/>
            <person name="Hug L.A."/>
            <person name="Thomas B.C."/>
            <person name="Sharon I."/>
            <person name="Castelle C.J."/>
            <person name="Singh A."/>
            <person name="Wilkins M.J."/>
            <person name="Williams K.H."/>
            <person name="Banfield J.F."/>
        </authorList>
    </citation>
    <scope>NUCLEOTIDE SEQUENCE [LARGE SCALE GENOMIC DNA]</scope>
</reference>
<proteinExistence type="predicted"/>
<organism evidence="2 3">
    <name type="scientific">Candidatus Gottesmanbacteria bacterium GW2011_GWA2_47_9</name>
    <dbReference type="NCBI Taxonomy" id="1618445"/>
    <lineage>
        <taxon>Bacteria</taxon>
        <taxon>Candidatus Gottesmaniibacteriota</taxon>
    </lineage>
</organism>